<dbReference type="Proteomes" id="UP001234297">
    <property type="component" value="Chromosome 3"/>
</dbReference>
<accession>A0ACC2LXS1</accession>
<comment type="caution">
    <text evidence="1">The sequence shown here is derived from an EMBL/GenBank/DDBJ whole genome shotgun (WGS) entry which is preliminary data.</text>
</comment>
<organism evidence="1 2">
    <name type="scientific">Persea americana</name>
    <name type="common">Avocado</name>
    <dbReference type="NCBI Taxonomy" id="3435"/>
    <lineage>
        <taxon>Eukaryota</taxon>
        <taxon>Viridiplantae</taxon>
        <taxon>Streptophyta</taxon>
        <taxon>Embryophyta</taxon>
        <taxon>Tracheophyta</taxon>
        <taxon>Spermatophyta</taxon>
        <taxon>Magnoliopsida</taxon>
        <taxon>Magnoliidae</taxon>
        <taxon>Laurales</taxon>
        <taxon>Lauraceae</taxon>
        <taxon>Persea</taxon>
    </lineage>
</organism>
<evidence type="ECO:0000313" key="2">
    <source>
        <dbReference type="Proteomes" id="UP001234297"/>
    </source>
</evidence>
<name>A0ACC2LXS1_PERAE</name>
<proteinExistence type="predicted"/>
<gene>
    <name evidence="1" type="ORF">MRB53_012603</name>
</gene>
<sequence>MSSFCNMVLFKHPTTPPSDIVNPRLEPYSSVATVIEGCQSLFPASNNQTETPIYCLRDGSAGGEGENRSLRGLHEEVQTAEKDLAGSGCESR</sequence>
<dbReference type="EMBL" id="CM056811">
    <property type="protein sequence ID" value="KAJ8638336.1"/>
    <property type="molecule type" value="Genomic_DNA"/>
</dbReference>
<keyword evidence="2" id="KW-1185">Reference proteome</keyword>
<evidence type="ECO:0000313" key="1">
    <source>
        <dbReference type="EMBL" id="KAJ8638336.1"/>
    </source>
</evidence>
<reference evidence="1 2" key="1">
    <citation type="journal article" date="2022" name="Hortic Res">
        <title>A haplotype resolved chromosomal level avocado genome allows analysis of novel avocado genes.</title>
        <authorList>
            <person name="Nath O."/>
            <person name="Fletcher S.J."/>
            <person name="Hayward A."/>
            <person name="Shaw L.M."/>
            <person name="Masouleh A.K."/>
            <person name="Furtado A."/>
            <person name="Henry R.J."/>
            <person name="Mitter N."/>
        </authorList>
    </citation>
    <scope>NUCLEOTIDE SEQUENCE [LARGE SCALE GENOMIC DNA]</scope>
    <source>
        <strain evidence="2">cv. Hass</strain>
    </source>
</reference>
<protein>
    <submittedName>
        <fullName evidence="1">Uncharacterized protein</fullName>
    </submittedName>
</protein>